<sequence>MIDGDVAAMTTWDVEQLRAAVAVLDAVLDRLPVVRHRFDEVTRTVWAGAVWSGPAGLAAAGSLSRLSAAAASAGGDLEDSIGWLRRAASEAAEAQEVARRAAEVADRLRHGASSVAVGAVAAGDPDLAALELQLQDLQDRARQHAADAAAVATRAAEALSGLDAVADLAPTSWRGWTSGLPGRHLVEPPTMPTGAVPEDTAAWWSVLSPAQQWAAIARDPAAVGALPGVPAWARDRANRVLLAQAVATAGGAEHDTAIAVAREVSDREAAGEEVQLLELDVGAGLAALALGDLDTAESVGVLVPGVGTEVADDLDAVAEDADAVADAARAAAPGLAVATVAWLGYRTPPGVVSAAVRPRYARDGGRALDTTLDGLAAARAVAGTPRPHTGVLGHSYGTKVVAAAAAEEGLLAADDVGLLGSPGVPGEADDLEVPEVFQATGADDWIRWPAAVFEALDAPGFQSAPSSPHYGAITLPVDEGAGHSDYYERGSATLTGIGERLAVGDRPG</sequence>
<reference evidence="4" key="1">
    <citation type="submission" date="2017-06" db="EMBL/GenBank/DDBJ databases">
        <authorList>
            <person name="Varghese N."/>
            <person name="Submissions S."/>
        </authorList>
    </citation>
    <scope>NUCLEOTIDE SEQUENCE [LARGE SCALE GENOMIC DNA]</scope>
    <source>
        <strain evidence="4">DSM 46839</strain>
    </source>
</reference>
<dbReference type="AlphaFoldDB" id="A0A239GGT2"/>
<dbReference type="Proteomes" id="UP000198373">
    <property type="component" value="Unassembled WGS sequence"/>
</dbReference>
<organism evidence="3 4">
    <name type="scientific">Geodermatophilus pulveris</name>
    <dbReference type="NCBI Taxonomy" id="1564159"/>
    <lineage>
        <taxon>Bacteria</taxon>
        <taxon>Bacillati</taxon>
        <taxon>Actinomycetota</taxon>
        <taxon>Actinomycetes</taxon>
        <taxon>Geodermatophilales</taxon>
        <taxon>Geodermatophilaceae</taxon>
        <taxon>Geodermatophilus</taxon>
    </lineage>
</organism>
<dbReference type="GO" id="GO:0016787">
    <property type="term" value="F:hydrolase activity"/>
    <property type="evidence" value="ECO:0007669"/>
    <property type="project" value="UniProtKB-KW"/>
</dbReference>
<feature type="coiled-coil region" evidence="1">
    <location>
        <begin position="84"/>
        <end position="147"/>
    </location>
</feature>
<dbReference type="InterPro" id="IPR010427">
    <property type="entry name" value="DUF1023"/>
</dbReference>
<evidence type="ECO:0000313" key="4">
    <source>
        <dbReference type="Proteomes" id="UP000198373"/>
    </source>
</evidence>
<dbReference type="RefSeq" id="WP_089306161.1">
    <property type="nucleotide sequence ID" value="NZ_FZOO01000006.1"/>
</dbReference>
<feature type="domain" description="DUF1023" evidence="2">
    <location>
        <begin position="283"/>
        <end position="451"/>
    </location>
</feature>
<proteinExistence type="predicted"/>
<keyword evidence="1" id="KW-0175">Coiled coil</keyword>
<dbReference type="Pfam" id="PF06259">
    <property type="entry name" value="Abhydrolase_8"/>
    <property type="match status" value="1"/>
</dbReference>
<accession>A0A239GGT2</accession>
<keyword evidence="3" id="KW-0378">Hydrolase</keyword>
<dbReference type="EMBL" id="FZOO01000006">
    <property type="protein sequence ID" value="SNS67264.1"/>
    <property type="molecule type" value="Genomic_DNA"/>
</dbReference>
<protein>
    <submittedName>
        <fullName evidence="3">Alpha/beta hydrolase</fullName>
    </submittedName>
</protein>
<name>A0A239GGT2_9ACTN</name>
<gene>
    <name evidence="3" type="ORF">SAMN06893096_106147</name>
</gene>
<dbReference type="OrthoDB" id="3259161at2"/>
<keyword evidence="4" id="KW-1185">Reference proteome</keyword>
<evidence type="ECO:0000313" key="3">
    <source>
        <dbReference type="EMBL" id="SNS67264.1"/>
    </source>
</evidence>
<evidence type="ECO:0000259" key="2">
    <source>
        <dbReference type="Pfam" id="PF06259"/>
    </source>
</evidence>
<evidence type="ECO:0000256" key="1">
    <source>
        <dbReference type="SAM" id="Coils"/>
    </source>
</evidence>